<gene>
    <name evidence="1" type="ORF">F444_18279</name>
</gene>
<feature type="non-terminal residue" evidence="1">
    <location>
        <position position="1"/>
    </location>
</feature>
<evidence type="ECO:0000313" key="2">
    <source>
        <dbReference type="Proteomes" id="UP000028582"/>
    </source>
</evidence>
<accession>A0A080ZBY2</accession>
<name>A0A080ZBY2_PHYNI</name>
<evidence type="ECO:0000313" key="1">
    <source>
        <dbReference type="EMBL" id="ETO64143.1"/>
    </source>
</evidence>
<dbReference type="EMBL" id="ANJA01003326">
    <property type="protein sequence ID" value="ETO64143.1"/>
    <property type="molecule type" value="Genomic_DNA"/>
</dbReference>
<proteinExistence type="predicted"/>
<reference evidence="1 2" key="1">
    <citation type="submission" date="2013-11" db="EMBL/GenBank/DDBJ databases">
        <title>The Genome Sequence of Phytophthora parasitica P1976.</title>
        <authorList>
            <consortium name="The Broad Institute Genomics Platform"/>
            <person name="Russ C."/>
            <person name="Tyler B."/>
            <person name="Panabieres F."/>
            <person name="Shan W."/>
            <person name="Tripathy S."/>
            <person name="Grunwald N."/>
            <person name="Machado M."/>
            <person name="Johnson C.S."/>
            <person name="Walker B."/>
            <person name="Young S."/>
            <person name="Zeng Q."/>
            <person name="Gargeya S."/>
            <person name="Fitzgerald M."/>
            <person name="Haas B."/>
            <person name="Abouelleil A."/>
            <person name="Allen A.W."/>
            <person name="Alvarado L."/>
            <person name="Arachchi H.M."/>
            <person name="Berlin A.M."/>
            <person name="Chapman S.B."/>
            <person name="Gainer-Dewar J."/>
            <person name="Goldberg J."/>
            <person name="Griggs A."/>
            <person name="Gujja S."/>
            <person name="Hansen M."/>
            <person name="Howarth C."/>
            <person name="Imamovic A."/>
            <person name="Ireland A."/>
            <person name="Larimer J."/>
            <person name="McCowan C."/>
            <person name="Murphy C."/>
            <person name="Pearson M."/>
            <person name="Poon T.W."/>
            <person name="Priest M."/>
            <person name="Roberts A."/>
            <person name="Saif S."/>
            <person name="Shea T."/>
            <person name="Sisk P."/>
            <person name="Sykes S."/>
            <person name="Wortman J."/>
            <person name="Nusbaum C."/>
            <person name="Birren B."/>
        </authorList>
    </citation>
    <scope>NUCLEOTIDE SEQUENCE [LARGE SCALE GENOMIC DNA]</scope>
    <source>
        <strain evidence="1 2">P1976</strain>
    </source>
</reference>
<organism evidence="1 2">
    <name type="scientific">Phytophthora nicotianae P1976</name>
    <dbReference type="NCBI Taxonomy" id="1317066"/>
    <lineage>
        <taxon>Eukaryota</taxon>
        <taxon>Sar</taxon>
        <taxon>Stramenopiles</taxon>
        <taxon>Oomycota</taxon>
        <taxon>Peronosporomycetes</taxon>
        <taxon>Peronosporales</taxon>
        <taxon>Peronosporaceae</taxon>
        <taxon>Phytophthora</taxon>
    </lineage>
</organism>
<protein>
    <submittedName>
        <fullName evidence="1">Uncharacterized protein</fullName>
    </submittedName>
</protein>
<dbReference type="AlphaFoldDB" id="A0A080ZBY2"/>
<dbReference type="Proteomes" id="UP000028582">
    <property type="component" value="Unassembled WGS sequence"/>
</dbReference>
<comment type="caution">
    <text evidence="1">The sequence shown here is derived from an EMBL/GenBank/DDBJ whole genome shotgun (WGS) entry which is preliminary data.</text>
</comment>
<sequence length="33" mass="3737">DYTVSVQGIHCNRTADNWKSVPDYPLLAYLLLA</sequence>